<dbReference type="GO" id="GO:0005524">
    <property type="term" value="F:ATP binding"/>
    <property type="evidence" value="ECO:0007669"/>
    <property type="project" value="UniProtKB-KW"/>
</dbReference>
<name>A0A0G4PVI2_PENC3</name>
<protein>
    <submittedName>
        <fullName evidence="3">Heat shock protein Hsp70</fullName>
    </submittedName>
</protein>
<accession>A0A0G4PVI2</accession>
<dbReference type="AlphaFoldDB" id="A0A0G4PVI2"/>
<organism evidence="3 4">
    <name type="scientific">Penicillium camemberti (strain FM 013)</name>
    <dbReference type="NCBI Taxonomy" id="1429867"/>
    <lineage>
        <taxon>Eukaryota</taxon>
        <taxon>Fungi</taxon>
        <taxon>Dikarya</taxon>
        <taxon>Ascomycota</taxon>
        <taxon>Pezizomycotina</taxon>
        <taxon>Eurotiomycetes</taxon>
        <taxon>Eurotiomycetidae</taxon>
        <taxon>Eurotiales</taxon>
        <taxon>Aspergillaceae</taxon>
        <taxon>Penicillium</taxon>
    </lineage>
</organism>
<evidence type="ECO:0000313" key="3">
    <source>
        <dbReference type="EMBL" id="CRL30393.1"/>
    </source>
</evidence>
<evidence type="ECO:0000256" key="1">
    <source>
        <dbReference type="ARBA" id="ARBA00022741"/>
    </source>
</evidence>
<keyword evidence="1" id="KW-0547">Nucleotide-binding</keyword>
<evidence type="ECO:0000313" key="4">
    <source>
        <dbReference type="Proteomes" id="UP000053732"/>
    </source>
</evidence>
<dbReference type="STRING" id="1429867.A0A0G4PVI2"/>
<sequence>MPCHRDIIIGIDFGTTASGIGLLIPPYGRAGSILQDVDPFQSWGGPLTDQGLVKAPSVLAYSRESSSLPMPHWGPGIPAPSIDLVSWFKLLLDEELDIENSIREPQGWADSRGILHIPEGMTALQVIADFLTCLHTVLWQRLEVLMSRSGGNLDTTTIQFWFTVPALWSDPARALMREAIGNANFGTRHGDQVHLLTEPQAAMKFALAAVPSLTTGDGVIICDCGGGTVDLASYHISHDNPFIFDELARSNGELCGSTFIDRGFYQLMCERFGDAFQSLPSEDINPSSRFMGDFERTKCEFGQSTAKVHQIRLEMSPQKLSDARWYDKRRRSVLLSDDDLKGLFHPVVQGVVNAIQRQIEEANNSAREIVINRIVLVGGFSLSHYLYRSVLEQLGSGCEIRRPDNGIMAVALGAVLWGSGACRPRTRVVRCHYGFQGPILTDQPLKSETALVDAMSSLTSQASRLYWVINKGERYHANDVHEQSGVLLHRHGDTAIKTITICCSDRDPPPTSVNDTGAVLIGRLICDISRVHLPNCLHFEVDRQLHYFLGYQIRVQLGECGGLLHFEVTCQGETLGNGEVKVDYFRNAARN</sequence>
<keyword evidence="3" id="KW-0346">Stress response</keyword>
<proteinExistence type="predicted"/>
<dbReference type="GO" id="GO:0140662">
    <property type="term" value="F:ATP-dependent protein folding chaperone"/>
    <property type="evidence" value="ECO:0007669"/>
    <property type="project" value="InterPro"/>
</dbReference>
<dbReference type="PANTHER" id="PTHR14187">
    <property type="entry name" value="ALPHA KINASE/ELONGATION FACTOR 2 KINASE"/>
    <property type="match status" value="1"/>
</dbReference>
<dbReference type="PANTHER" id="PTHR14187:SF81">
    <property type="entry name" value="HSP70 FAMILY PROTEIN (AFU_ORTHOLOGUE AFUA_4G14040)"/>
    <property type="match status" value="1"/>
</dbReference>
<dbReference type="Gene3D" id="3.90.640.10">
    <property type="entry name" value="Actin, Chain A, domain 4"/>
    <property type="match status" value="1"/>
</dbReference>
<evidence type="ECO:0000256" key="2">
    <source>
        <dbReference type="ARBA" id="ARBA00022840"/>
    </source>
</evidence>
<keyword evidence="2" id="KW-0067">ATP-binding</keyword>
<dbReference type="CDD" id="cd10170">
    <property type="entry name" value="ASKHA_NBD_HSP70"/>
    <property type="match status" value="1"/>
</dbReference>
<dbReference type="PRINTS" id="PR00301">
    <property type="entry name" value="HEATSHOCK70"/>
</dbReference>
<dbReference type="Gene3D" id="3.30.420.40">
    <property type="match status" value="2"/>
</dbReference>
<dbReference type="SUPFAM" id="SSF53067">
    <property type="entry name" value="Actin-like ATPase domain"/>
    <property type="match status" value="2"/>
</dbReference>
<dbReference type="InterPro" id="IPR043129">
    <property type="entry name" value="ATPase_NBD"/>
</dbReference>
<dbReference type="Proteomes" id="UP000053732">
    <property type="component" value="Unassembled WGS sequence"/>
</dbReference>
<reference evidence="3 4" key="1">
    <citation type="journal article" date="2014" name="Nat. Commun.">
        <title>Multiple recent horizontal transfers of a large genomic region in cheese making fungi.</title>
        <authorList>
            <person name="Cheeseman K."/>
            <person name="Ropars J."/>
            <person name="Renault P."/>
            <person name="Dupont J."/>
            <person name="Gouzy J."/>
            <person name="Branca A."/>
            <person name="Abraham A.L."/>
            <person name="Ceppi M."/>
            <person name="Conseiller E."/>
            <person name="Debuchy R."/>
            <person name="Malagnac F."/>
            <person name="Goarin A."/>
            <person name="Silar P."/>
            <person name="Lacoste S."/>
            <person name="Sallet E."/>
            <person name="Bensimon A."/>
            <person name="Giraud T."/>
            <person name="Brygoo Y."/>
        </authorList>
    </citation>
    <scope>NUCLEOTIDE SEQUENCE [LARGE SCALE GENOMIC DNA]</scope>
    <source>
        <strain evidence="4">FM 013</strain>
    </source>
</reference>
<dbReference type="InterPro" id="IPR013126">
    <property type="entry name" value="Hsp_70_fam"/>
</dbReference>
<dbReference type="Pfam" id="PF00012">
    <property type="entry name" value="HSP70"/>
    <property type="match status" value="1"/>
</dbReference>
<gene>
    <name evidence="3" type="ORF">PCAMFM013_S050g000040</name>
</gene>
<keyword evidence="4" id="KW-1185">Reference proteome</keyword>
<dbReference type="EMBL" id="HG793183">
    <property type="protein sequence ID" value="CRL30393.1"/>
    <property type="molecule type" value="Genomic_DNA"/>
</dbReference>